<reference evidence="5" key="1">
    <citation type="journal article" date="2014" name="PLoS ONE">
        <title>The genome and linkage map of the northern pike (Esox lucius): conserved synteny revealed between the salmonid sister group and the Neoteleostei.</title>
        <authorList>
            <person name="Rondeau E.B."/>
            <person name="Minkley D.R."/>
            <person name="Leong J.S."/>
            <person name="Messmer A.M."/>
            <person name="Jantzen J.R."/>
            <person name="von Schalburg K.R."/>
            <person name="Lemon C."/>
            <person name="Bird N.H."/>
            <person name="Koop B.F."/>
        </authorList>
    </citation>
    <scope>NUCLEOTIDE SEQUENCE</scope>
</reference>
<dbReference type="Pfam" id="PF00059">
    <property type="entry name" value="Lectin_C"/>
    <property type="match status" value="1"/>
</dbReference>
<evidence type="ECO:0000256" key="1">
    <source>
        <dbReference type="ARBA" id="ARBA00023157"/>
    </source>
</evidence>
<dbReference type="PROSITE" id="PS50041">
    <property type="entry name" value="C_TYPE_LECTIN_2"/>
    <property type="match status" value="1"/>
</dbReference>
<sequence length="198" mass="21821">MKVLLIVALLCVAHSKAAAVPVGSEAVAADAPKGVPEEAVKFEVQALEGNLNDSEAEIEDAGPQVVFTTVRMFCPDGWFNYESKCYIFVNTPLSWFEAEKHCNEFGASLASTGSSSEYRYLQQITRTANRASAWIGGFYLQGSWLWIDRSGMYYTNWHTQSSPASCSCMYLQSTVGQGWRNAACGAGYPFICVKNYRC</sequence>
<evidence type="ECO:0000256" key="2">
    <source>
        <dbReference type="SAM" id="SignalP"/>
    </source>
</evidence>
<dbReference type="Proteomes" id="UP000265140">
    <property type="component" value="Chromosome 25"/>
</dbReference>
<dbReference type="InterPro" id="IPR016187">
    <property type="entry name" value="CTDL_fold"/>
</dbReference>
<reference evidence="4" key="4">
    <citation type="submission" date="2025-09" db="UniProtKB">
        <authorList>
            <consortium name="Ensembl"/>
        </authorList>
    </citation>
    <scope>IDENTIFICATION</scope>
</reference>
<dbReference type="CDD" id="cd00037">
    <property type="entry name" value="CLECT"/>
    <property type="match status" value="1"/>
</dbReference>
<keyword evidence="5" id="KW-1185">Reference proteome</keyword>
<dbReference type="KEGG" id="els:105021049"/>
<dbReference type="RefSeq" id="XP_028974319.2">
    <property type="nucleotide sequence ID" value="XM_029118486.2"/>
</dbReference>
<dbReference type="InterPro" id="IPR018378">
    <property type="entry name" value="C-type_lectin_CS"/>
</dbReference>
<dbReference type="GeneTree" id="ENSGT00940000161814"/>
<dbReference type="GeneID" id="105021049"/>
<dbReference type="PANTHER" id="PTHR22803">
    <property type="entry name" value="MANNOSE, PHOSPHOLIPASE, LECTIN RECEPTOR RELATED"/>
    <property type="match status" value="1"/>
</dbReference>
<dbReference type="InterPro" id="IPR016186">
    <property type="entry name" value="C-type_lectin-like/link_sf"/>
</dbReference>
<dbReference type="PROSITE" id="PS00615">
    <property type="entry name" value="C_TYPE_LECTIN_1"/>
    <property type="match status" value="1"/>
</dbReference>
<feature type="domain" description="C-type lectin" evidence="3">
    <location>
        <begin position="81"/>
        <end position="193"/>
    </location>
</feature>
<dbReference type="InterPro" id="IPR001304">
    <property type="entry name" value="C-type_lectin-like"/>
</dbReference>
<reference evidence="4" key="3">
    <citation type="submission" date="2025-08" db="UniProtKB">
        <authorList>
            <consortium name="Ensembl"/>
        </authorList>
    </citation>
    <scope>IDENTIFICATION</scope>
</reference>
<keyword evidence="1" id="KW-1015">Disulfide bond</keyword>
<protein>
    <recommendedName>
        <fullName evidence="3">C-type lectin domain-containing protein</fullName>
    </recommendedName>
</protein>
<dbReference type="Bgee" id="ENSELUG00000017914">
    <property type="expression patterns" value="Expressed in digestive tract and 8 other cell types or tissues"/>
</dbReference>
<dbReference type="Ensembl" id="ENSELUT00000028277.3">
    <property type="protein sequence ID" value="ENSELUP00000038121.3"/>
    <property type="gene ID" value="ENSELUG00000017914.3"/>
</dbReference>
<proteinExistence type="predicted"/>
<dbReference type="Gene3D" id="3.10.100.10">
    <property type="entry name" value="Mannose-Binding Protein A, subunit A"/>
    <property type="match status" value="1"/>
</dbReference>
<keyword evidence="2" id="KW-0732">Signal</keyword>
<evidence type="ECO:0000313" key="5">
    <source>
        <dbReference type="Proteomes" id="UP000265140"/>
    </source>
</evidence>
<evidence type="ECO:0000259" key="3">
    <source>
        <dbReference type="PROSITE" id="PS50041"/>
    </source>
</evidence>
<accession>A0A3P9AA87</accession>
<feature type="chain" id="PRO_5044236843" description="C-type lectin domain-containing protein" evidence="2">
    <location>
        <begin position="20"/>
        <end position="198"/>
    </location>
</feature>
<dbReference type="SUPFAM" id="SSF56436">
    <property type="entry name" value="C-type lectin-like"/>
    <property type="match status" value="1"/>
</dbReference>
<organism evidence="4 5">
    <name type="scientific">Esox lucius</name>
    <name type="common">Northern pike</name>
    <dbReference type="NCBI Taxonomy" id="8010"/>
    <lineage>
        <taxon>Eukaryota</taxon>
        <taxon>Metazoa</taxon>
        <taxon>Chordata</taxon>
        <taxon>Craniata</taxon>
        <taxon>Vertebrata</taxon>
        <taxon>Euteleostomi</taxon>
        <taxon>Actinopterygii</taxon>
        <taxon>Neopterygii</taxon>
        <taxon>Teleostei</taxon>
        <taxon>Protacanthopterygii</taxon>
        <taxon>Esociformes</taxon>
        <taxon>Esocidae</taxon>
        <taxon>Esox</taxon>
    </lineage>
</organism>
<dbReference type="SMART" id="SM00034">
    <property type="entry name" value="CLECT"/>
    <property type="match status" value="1"/>
</dbReference>
<dbReference type="AlphaFoldDB" id="A0A3P9AA87"/>
<dbReference type="InterPro" id="IPR050111">
    <property type="entry name" value="C-type_lectin/snaclec_domain"/>
</dbReference>
<reference evidence="4" key="2">
    <citation type="submission" date="2020-02" db="EMBL/GenBank/DDBJ databases">
        <title>Esox lucius (northern pike) genome, fEsoLuc1, primary haplotype.</title>
        <authorList>
            <person name="Myers G."/>
            <person name="Karagic N."/>
            <person name="Meyer A."/>
            <person name="Pippel M."/>
            <person name="Reichard M."/>
            <person name="Winkler S."/>
            <person name="Tracey A."/>
            <person name="Sims Y."/>
            <person name="Howe K."/>
            <person name="Rhie A."/>
            <person name="Formenti G."/>
            <person name="Durbin R."/>
            <person name="Fedrigo O."/>
            <person name="Jarvis E.D."/>
        </authorList>
    </citation>
    <scope>NUCLEOTIDE SEQUENCE [LARGE SCALE GENOMIC DNA]</scope>
</reference>
<evidence type="ECO:0000313" key="4">
    <source>
        <dbReference type="Ensembl" id="ENSELUP00000038121.3"/>
    </source>
</evidence>
<feature type="signal peptide" evidence="2">
    <location>
        <begin position="1"/>
        <end position="19"/>
    </location>
</feature>
<name>A0A3P9AA87_ESOLU</name>